<evidence type="ECO:0000256" key="4">
    <source>
        <dbReference type="ARBA" id="ARBA00022921"/>
    </source>
</evidence>
<evidence type="ECO:0000313" key="9">
    <source>
        <dbReference type="EMBL" id="MVS99784.1"/>
    </source>
</evidence>
<dbReference type="Pfam" id="PF04835">
    <property type="entry name" value="Pox_A9"/>
    <property type="match status" value="1"/>
</dbReference>
<evidence type="ECO:0000256" key="8">
    <source>
        <dbReference type="SAM" id="SignalP"/>
    </source>
</evidence>
<evidence type="ECO:0008006" key="11">
    <source>
        <dbReference type="Google" id="ProtNLM"/>
    </source>
</evidence>
<keyword evidence="8" id="KW-0732">Signal</keyword>
<evidence type="ECO:0000256" key="5">
    <source>
        <dbReference type="ARBA" id="ARBA00022989"/>
    </source>
</evidence>
<dbReference type="EMBL" id="WQRF01000003">
    <property type="protein sequence ID" value="MVS99784.1"/>
    <property type="molecule type" value="Genomic_DNA"/>
</dbReference>
<proteinExistence type="predicted"/>
<keyword evidence="10" id="KW-1185">Reference proteome</keyword>
<evidence type="ECO:0000313" key="10">
    <source>
        <dbReference type="Proteomes" id="UP000438106"/>
    </source>
</evidence>
<reference evidence="9 10" key="1">
    <citation type="submission" date="2019-12" db="EMBL/GenBank/DDBJ databases">
        <title>Devosia maris sp. nov., isolated from the deep seawater.</title>
        <authorList>
            <person name="Liu Y."/>
        </authorList>
    </citation>
    <scope>NUCLEOTIDE SEQUENCE [LARGE SCALE GENOMIC DNA]</scope>
    <source>
        <strain evidence="9 10">L53-10-65</strain>
    </source>
</reference>
<evidence type="ECO:0000256" key="3">
    <source>
        <dbReference type="ARBA" id="ARBA00022692"/>
    </source>
</evidence>
<organism evidence="9 10">
    <name type="scientific">Devosia marina</name>
    <dbReference type="NCBI Taxonomy" id="2683198"/>
    <lineage>
        <taxon>Bacteria</taxon>
        <taxon>Pseudomonadati</taxon>
        <taxon>Pseudomonadota</taxon>
        <taxon>Alphaproteobacteria</taxon>
        <taxon>Hyphomicrobiales</taxon>
        <taxon>Devosiaceae</taxon>
        <taxon>Devosia</taxon>
    </lineage>
</organism>
<evidence type="ECO:0000256" key="2">
    <source>
        <dbReference type="ARBA" id="ARBA00004381"/>
    </source>
</evidence>
<evidence type="ECO:0000256" key="7">
    <source>
        <dbReference type="ARBA" id="ARBA00023200"/>
    </source>
</evidence>
<dbReference type="AlphaFoldDB" id="A0A7X3K4N1"/>
<name>A0A7X3K4N1_9HYPH</name>
<keyword evidence="6" id="KW-0472">Membrane</keyword>
<feature type="signal peptide" evidence="8">
    <location>
        <begin position="1"/>
        <end position="26"/>
    </location>
</feature>
<dbReference type="PROSITE" id="PS51257">
    <property type="entry name" value="PROKAR_LIPOPROTEIN"/>
    <property type="match status" value="1"/>
</dbReference>
<comment type="subcellular location">
    <subcellularLocation>
        <location evidence="1">Host cytoplasm</location>
    </subcellularLocation>
    <subcellularLocation>
        <location evidence="2">Virion membrane</location>
        <topology evidence="2">Single-pass membrane protein</topology>
    </subcellularLocation>
</comment>
<keyword evidence="5" id="KW-1133">Transmembrane helix</keyword>
<keyword evidence="3" id="KW-0812">Transmembrane</keyword>
<dbReference type="Proteomes" id="UP000438106">
    <property type="component" value="Unassembled WGS sequence"/>
</dbReference>
<accession>A0A7X3K4N1</accession>
<dbReference type="GO" id="GO:0030430">
    <property type="term" value="C:host cell cytoplasm"/>
    <property type="evidence" value="ECO:0007669"/>
    <property type="project" value="UniProtKB-SubCell"/>
</dbReference>
<keyword evidence="4" id="KW-0426">Late protein</keyword>
<feature type="chain" id="PRO_5031479733" description="Secreted protein" evidence="8">
    <location>
        <begin position="27"/>
        <end position="64"/>
    </location>
</feature>
<protein>
    <recommendedName>
        <fullName evidence="11">Secreted protein</fullName>
    </recommendedName>
</protein>
<evidence type="ECO:0000256" key="6">
    <source>
        <dbReference type="ARBA" id="ARBA00023136"/>
    </source>
</evidence>
<gene>
    <name evidence="9" type="ORF">GO014_12195</name>
</gene>
<comment type="caution">
    <text evidence="9">The sequence shown here is derived from an EMBL/GenBank/DDBJ whole genome shotgun (WGS) entry which is preliminary data.</text>
</comment>
<evidence type="ECO:0000256" key="1">
    <source>
        <dbReference type="ARBA" id="ARBA00004192"/>
    </source>
</evidence>
<keyword evidence="7" id="KW-1035">Host cytoplasm</keyword>
<dbReference type="InterPro" id="IPR006920">
    <property type="entry name" value="Poxvirus_A9"/>
</dbReference>
<sequence length="64" mass="6844">MCSVNRSRLRCNSFAAAVLRSLLSMSLICSSVSCLDFSSRSISLLAASICEPSASSRLFSCSIF</sequence>